<dbReference type="EMBL" id="PSQE01000008">
    <property type="protein sequence ID" value="RHN39057.1"/>
    <property type="molecule type" value="Genomic_DNA"/>
</dbReference>
<keyword evidence="1" id="KW-1133">Transmembrane helix</keyword>
<feature type="chain" id="PRO_5014498768" evidence="2">
    <location>
        <begin position="26"/>
        <end position="103"/>
    </location>
</feature>
<dbReference type="Gramene" id="rna45049">
    <property type="protein sequence ID" value="RHN39057.1"/>
    <property type="gene ID" value="gene45049"/>
</dbReference>
<keyword evidence="1" id="KW-0812">Transmembrane</keyword>
<dbReference type="EMBL" id="CM001224">
    <property type="protein sequence ID" value="KEH18179.1"/>
    <property type="molecule type" value="Genomic_DNA"/>
</dbReference>
<name>A0A072TKY5_MEDTR</name>
<keyword evidence="2" id="KW-0732">Signal</keyword>
<evidence type="ECO:0000313" key="3">
    <source>
        <dbReference type="EMBL" id="KEH18179.1"/>
    </source>
</evidence>
<feature type="signal peptide" evidence="2">
    <location>
        <begin position="1"/>
        <end position="25"/>
    </location>
</feature>
<dbReference type="Proteomes" id="UP000265566">
    <property type="component" value="Chromosome 8"/>
</dbReference>
<evidence type="ECO:0000256" key="2">
    <source>
        <dbReference type="SAM" id="SignalP"/>
    </source>
</evidence>
<reference evidence="3 6" key="1">
    <citation type="journal article" date="2011" name="Nature">
        <title>The Medicago genome provides insight into the evolution of rhizobial symbioses.</title>
        <authorList>
            <person name="Young N.D."/>
            <person name="Debelle F."/>
            <person name="Oldroyd G.E."/>
            <person name="Geurts R."/>
            <person name="Cannon S.B."/>
            <person name="Udvardi M.K."/>
            <person name="Benedito V.A."/>
            <person name="Mayer K.F."/>
            <person name="Gouzy J."/>
            <person name="Schoof H."/>
            <person name="Van de Peer Y."/>
            <person name="Proost S."/>
            <person name="Cook D.R."/>
            <person name="Meyers B.C."/>
            <person name="Spannagl M."/>
            <person name="Cheung F."/>
            <person name="De Mita S."/>
            <person name="Krishnakumar V."/>
            <person name="Gundlach H."/>
            <person name="Zhou S."/>
            <person name="Mudge J."/>
            <person name="Bharti A.K."/>
            <person name="Murray J.D."/>
            <person name="Naoumkina M.A."/>
            <person name="Rosen B."/>
            <person name="Silverstein K.A."/>
            <person name="Tang H."/>
            <person name="Rombauts S."/>
            <person name="Zhao P.X."/>
            <person name="Zhou P."/>
            <person name="Barbe V."/>
            <person name="Bardou P."/>
            <person name="Bechner M."/>
            <person name="Bellec A."/>
            <person name="Berger A."/>
            <person name="Berges H."/>
            <person name="Bidwell S."/>
            <person name="Bisseling T."/>
            <person name="Choisne N."/>
            <person name="Couloux A."/>
            <person name="Denny R."/>
            <person name="Deshpande S."/>
            <person name="Dai X."/>
            <person name="Doyle J.J."/>
            <person name="Dudez A.M."/>
            <person name="Farmer A.D."/>
            <person name="Fouteau S."/>
            <person name="Franken C."/>
            <person name="Gibelin C."/>
            <person name="Gish J."/>
            <person name="Goldstein S."/>
            <person name="Gonzalez A.J."/>
            <person name="Green P.J."/>
            <person name="Hallab A."/>
            <person name="Hartog M."/>
            <person name="Hua A."/>
            <person name="Humphray S.J."/>
            <person name="Jeong D.H."/>
            <person name="Jing Y."/>
            <person name="Jocker A."/>
            <person name="Kenton S.M."/>
            <person name="Kim D.J."/>
            <person name="Klee K."/>
            <person name="Lai H."/>
            <person name="Lang C."/>
            <person name="Lin S."/>
            <person name="Macmil S.L."/>
            <person name="Magdelenat G."/>
            <person name="Matthews L."/>
            <person name="McCorrison J."/>
            <person name="Monaghan E.L."/>
            <person name="Mun J.H."/>
            <person name="Najar F.Z."/>
            <person name="Nicholson C."/>
            <person name="Noirot C."/>
            <person name="O'Bleness M."/>
            <person name="Paule C.R."/>
            <person name="Poulain J."/>
            <person name="Prion F."/>
            <person name="Qin B."/>
            <person name="Qu C."/>
            <person name="Retzel E.F."/>
            <person name="Riddle C."/>
            <person name="Sallet E."/>
            <person name="Samain S."/>
            <person name="Samson N."/>
            <person name="Sanders I."/>
            <person name="Saurat O."/>
            <person name="Scarpelli C."/>
            <person name="Schiex T."/>
            <person name="Segurens B."/>
            <person name="Severin A.J."/>
            <person name="Sherrier D.J."/>
            <person name="Shi R."/>
            <person name="Sims S."/>
            <person name="Singer S.R."/>
            <person name="Sinharoy S."/>
            <person name="Sterck L."/>
            <person name="Viollet A."/>
            <person name="Wang B.B."/>
            <person name="Wang K."/>
            <person name="Wang M."/>
            <person name="Wang X."/>
            <person name="Warfsmann J."/>
            <person name="Weissenbach J."/>
            <person name="White D.D."/>
            <person name="White J.D."/>
            <person name="Wiley G.B."/>
            <person name="Wincker P."/>
            <person name="Xing Y."/>
            <person name="Yang L."/>
            <person name="Yao Z."/>
            <person name="Ying F."/>
            <person name="Zhai J."/>
            <person name="Zhou L."/>
            <person name="Zuber A."/>
            <person name="Denarie J."/>
            <person name="Dixon R.A."/>
            <person name="May G.D."/>
            <person name="Schwartz D.C."/>
            <person name="Rogers J."/>
            <person name="Quetier F."/>
            <person name="Town C.D."/>
            <person name="Roe B.A."/>
        </authorList>
    </citation>
    <scope>NUCLEOTIDE SEQUENCE [LARGE SCALE GENOMIC DNA]</scope>
    <source>
        <strain evidence="3">A17</strain>
        <strain evidence="5 6">cv. Jemalong A17</strain>
    </source>
</reference>
<dbReference type="Proteomes" id="UP000002051">
    <property type="component" value="Chromosome 8"/>
</dbReference>
<reference evidence="3 6" key="2">
    <citation type="journal article" date="2014" name="BMC Genomics">
        <title>An improved genome release (version Mt4.0) for the model legume Medicago truncatula.</title>
        <authorList>
            <person name="Tang H."/>
            <person name="Krishnakumar V."/>
            <person name="Bidwell S."/>
            <person name="Rosen B."/>
            <person name="Chan A."/>
            <person name="Zhou S."/>
            <person name="Gentzbittel L."/>
            <person name="Childs K.L."/>
            <person name="Yandell M."/>
            <person name="Gundlach H."/>
            <person name="Mayer K.F."/>
            <person name="Schwartz D.C."/>
            <person name="Town C.D."/>
        </authorList>
    </citation>
    <scope>GENOME REANNOTATION</scope>
    <source>
        <strain evidence="3">A17</strain>
        <strain evidence="5 6">cv. Jemalong A17</strain>
    </source>
</reference>
<evidence type="ECO:0000256" key="1">
    <source>
        <dbReference type="SAM" id="Phobius"/>
    </source>
</evidence>
<dbReference type="AlphaFoldDB" id="A0A072TKY5"/>
<gene>
    <name evidence="3" type="ordered locus">MTR_8g012915</name>
    <name evidence="4" type="ORF">MtrunA17_Chr8g0339771</name>
</gene>
<feature type="transmembrane region" description="Helical" evidence="1">
    <location>
        <begin position="53"/>
        <end position="71"/>
    </location>
</feature>
<protein>
    <submittedName>
        <fullName evidence="3">RALF-like protein</fullName>
    </submittedName>
</protein>
<accession>A0A072TKY5</accession>
<evidence type="ECO:0000313" key="6">
    <source>
        <dbReference type="Proteomes" id="UP000002051"/>
    </source>
</evidence>
<proteinExistence type="predicted"/>
<reference evidence="5" key="3">
    <citation type="submission" date="2015-04" db="UniProtKB">
        <authorList>
            <consortium name="EnsemblPlants"/>
        </authorList>
    </citation>
    <scope>IDENTIFICATION</scope>
    <source>
        <strain evidence="5">cv. Jemalong A17</strain>
    </source>
</reference>
<keyword evidence="6" id="KW-1185">Reference proteome</keyword>
<organism evidence="3 6">
    <name type="scientific">Medicago truncatula</name>
    <name type="common">Barrel medic</name>
    <name type="synonym">Medicago tribuloides</name>
    <dbReference type="NCBI Taxonomy" id="3880"/>
    <lineage>
        <taxon>Eukaryota</taxon>
        <taxon>Viridiplantae</taxon>
        <taxon>Streptophyta</taxon>
        <taxon>Embryophyta</taxon>
        <taxon>Tracheophyta</taxon>
        <taxon>Spermatophyta</taxon>
        <taxon>Magnoliopsida</taxon>
        <taxon>eudicotyledons</taxon>
        <taxon>Gunneridae</taxon>
        <taxon>Pentapetalae</taxon>
        <taxon>rosids</taxon>
        <taxon>fabids</taxon>
        <taxon>Fabales</taxon>
        <taxon>Fabaceae</taxon>
        <taxon>Papilionoideae</taxon>
        <taxon>50 kb inversion clade</taxon>
        <taxon>NPAAA clade</taxon>
        <taxon>Hologalegina</taxon>
        <taxon>IRL clade</taxon>
        <taxon>Trifolieae</taxon>
        <taxon>Medicago</taxon>
    </lineage>
</organism>
<evidence type="ECO:0000313" key="4">
    <source>
        <dbReference type="EMBL" id="RHN39057.1"/>
    </source>
</evidence>
<dbReference type="EnsemblPlants" id="KEH18179">
    <property type="protein sequence ID" value="KEH18179"/>
    <property type="gene ID" value="MTR_8g012915"/>
</dbReference>
<dbReference type="HOGENOM" id="CLU_2267793_0_0_1"/>
<keyword evidence="1" id="KW-0472">Membrane</keyword>
<sequence>MAKTITGSLVLVLLVTAILNGHIEAAGRGAEPPKDGSVYEPEGYGGFPLPPPPTFITCLFWYKLCLFWPLFCPDYQKMCLYYKATEEEAGPNAQTVAKSPNVP</sequence>
<evidence type="ECO:0000313" key="5">
    <source>
        <dbReference type="EnsemblPlants" id="KEH18179"/>
    </source>
</evidence>
<evidence type="ECO:0000313" key="7">
    <source>
        <dbReference type="Proteomes" id="UP000265566"/>
    </source>
</evidence>
<reference evidence="4" key="5">
    <citation type="journal article" date="2018" name="Nat. Plants">
        <title>Whole-genome landscape of Medicago truncatula symbiotic genes.</title>
        <authorList>
            <person name="Pecrix Y."/>
            <person name="Gamas P."/>
            <person name="Carrere S."/>
        </authorList>
    </citation>
    <scope>NUCLEOTIDE SEQUENCE</scope>
    <source>
        <tissue evidence="4">Leaves</tissue>
    </source>
</reference>
<reference evidence="7" key="4">
    <citation type="journal article" date="2018" name="Nat. Plants">
        <title>Whole-genome landscape of Medicago truncatula symbiotic genes.</title>
        <authorList>
            <person name="Pecrix Y."/>
            <person name="Staton S.E."/>
            <person name="Sallet E."/>
            <person name="Lelandais-Briere C."/>
            <person name="Moreau S."/>
            <person name="Carrere S."/>
            <person name="Blein T."/>
            <person name="Jardinaud M.F."/>
            <person name="Latrasse D."/>
            <person name="Zouine M."/>
            <person name="Zahm M."/>
            <person name="Kreplak J."/>
            <person name="Mayjonade B."/>
            <person name="Satge C."/>
            <person name="Perez M."/>
            <person name="Cauet S."/>
            <person name="Marande W."/>
            <person name="Chantry-Darmon C."/>
            <person name="Lopez-Roques C."/>
            <person name="Bouchez O."/>
            <person name="Berard A."/>
            <person name="Debelle F."/>
            <person name="Munos S."/>
            <person name="Bendahmane A."/>
            <person name="Berges H."/>
            <person name="Niebel A."/>
            <person name="Buitink J."/>
            <person name="Frugier F."/>
            <person name="Benhamed M."/>
            <person name="Crespi M."/>
            <person name="Gouzy J."/>
            <person name="Gamas P."/>
        </authorList>
    </citation>
    <scope>NUCLEOTIDE SEQUENCE [LARGE SCALE GENOMIC DNA]</scope>
    <source>
        <strain evidence="7">cv. Jemalong A17</strain>
    </source>
</reference>